<dbReference type="AlphaFoldDB" id="A0A9K3LA57"/>
<reference evidence="1" key="2">
    <citation type="submission" date="2021-04" db="EMBL/GenBank/DDBJ databases">
        <authorList>
            <person name="Podell S."/>
        </authorList>
    </citation>
    <scope>NUCLEOTIDE SEQUENCE</scope>
    <source>
        <strain evidence="1">Hildebrandi</strain>
    </source>
</reference>
<accession>A0A9K3LA57</accession>
<dbReference type="OrthoDB" id="10593717at2759"/>
<dbReference type="NCBIfam" id="TIGR02167">
    <property type="entry name" value="Liste_lipo_26"/>
    <property type="match status" value="3"/>
</dbReference>
<proteinExistence type="predicted"/>
<organism evidence="1 2">
    <name type="scientific">Nitzschia inconspicua</name>
    <dbReference type="NCBI Taxonomy" id="303405"/>
    <lineage>
        <taxon>Eukaryota</taxon>
        <taxon>Sar</taxon>
        <taxon>Stramenopiles</taxon>
        <taxon>Ochrophyta</taxon>
        <taxon>Bacillariophyta</taxon>
        <taxon>Bacillariophyceae</taxon>
        <taxon>Bacillariophycidae</taxon>
        <taxon>Bacillariales</taxon>
        <taxon>Bacillariaceae</taxon>
        <taxon>Nitzschia</taxon>
    </lineage>
</organism>
<name>A0A9K3LA57_9STRA</name>
<keyword evidence="2" id="KW-1185">Reference proteome</keyword>
<dbReference type="InterPro" id="IPR005046">
    <property type="entry name" value="DUF285"/>
</dbReference>
<reference evidence="1" key="1">
    <citation type="journal article" date="2021" name="Sci. Rep.">
        <title>Diploid genomic architecture of Nitzschia inconspicua, an elite biomass production diatom.</title>
        <authorList>
            <person name="Oliver A."/>
            <person name="Podell S."/>
            <person name="Pinowska A."/>
            <person name="Traller J.C."/>
            <person name="Smith S.R."/>
            <person name="McClure R."/>
            <person name="Beliaev A."/>
            <person name="Bohutskyi P."/>
            <person name="Hill E.A."/>
            <person name="Rabines A."/>
            <person name="Zheng H."/>
            <person name="Allen L.Z."/>
            <person name="Kuo A."/>
            <person name="Grigoriev I.V."/>
            <person name="Allen A.E."/>
            <person name="Hazlebeck D."/>
            <person name="Allen E.E."/>
        </authorList>
    </citation>
    <scope>NUCLEOTIDE SEQUENCE</scope>
    <source>
        <strain evidence="1">Hildebrandi</strain>
    </source>
</reference>
<sequence>MKKQKHNKQHIKKMNQDTDEILLLLREQFLEQDYGGLMLHALSYLIVLTLLRKQVVSKHFKELCSKTIRNKCGENGPPPLTNETLREAVRKYCRFMDMYRYPFGNKDDMETIACTYGFPIDSWNVSQVTDMSELFRERPDFDRYIGSWNTSNVTNMYRMFYHARTFNQDIGRWDVSNVTSMSEMFYWAYRFNRDIGQWTFPMLQI</sequence>
<protein>
    <submittedName>
        <fullName evidence="1">Lipoprotein</fullName>
    </submittedName>
</protein>
<keyword evidence="1" id="KW-0449">Lipoprotein</keyword>
<evidence type="ECO:0000313" key="1">
    <source>
        <dbReference type="EMBL" id="KAG7357648.1"/>
    </source>
</evidence>
<gene>
    <name evidence="1" type="ORF">IV203_002336</name>
</gene>
<dbReference type="InterPro" id="IPR011889">
    <property type="entry name" value="Liste_lipo_26"/>
</dbReference>
<comment type="caution">
    <text evidence="1">The sequence shown here is derived from an EMBL/GenBank/DDBJ whole genome shotgun (WGS) entry which is preliminary data.</text>
</comment>
<dbReference type="Pfam" id="PF03382">
    <property type="entry name" value="DUF285"/>
    <property type="match status" value="1"/>
</dbReference>
<dbReference type="Proteomes" id="UP000693970">
    <property type="component" value="Unassembled WGS sequence"/>
</dbReference>
<evidence type="ECO:0000313" key="2">
    <source>
        <dbReference type="Proteomes" id="UP000693970"/>
    </source>
</evidence>
<dbReference type="EMBL" id="JAGRRH010000015">
    <property type="protein sequence ID" value="KAG7357648.1"/>
    <property type="molecule type" value="Genomic_DNA"/>
</dbReference>